<feature type="compositionally biased region" description="Basic residues" evidence="1">
    <location>
        <begin position="351"/>
        <end position="364"/>
    </location>
</feature>
<dbReference type="Proteomes" id="UP000042997">
    <property type="component" value="Unassembled WGS sequence"/>
</dbReference>
<sequence length="364" mass="39942">MITGAPRIEELPPGSAAQHVRTALGLPPVTPSAELSYELLRAVAWASTGGRVPVSTRTLLDRAVGLDAALHDGDVDATARRHLLRDRLEDLAAVGDLAPLPRGQWLAVPGCIVQLDAADPDGRLLVSGVPVRHLDTRLRNAVALDGARRVLNRRIRAADVGMPVLGFEDWARRPRRSLRDWTESLLADSLGAIPEDVEVSALRFYVPAHAHPGARQSERWFGTDPRLEGRYLARADALGGWTQFFVVELRAGTVAGMREQDPHDVRRLMYGLDRNAGNPTVVRWVEAKHEVHLRPTSPLPYAETRVLTALADSRTDRGWVLTRHAGTIRRVLTELGVTLQTGPVQGAGSARRPRHTTRATPRRS</sequence>
<dbReference type="OrthoDB" id="4578635at2"/>
<protein>
    <submittedName>
        <fullName evidence="2">Uncharacterized protein</fullName>
    </submittedName>
</protein>
<feature type="region of interest" description="Disordered" evidence="1">
    <location>
        <begin position="342"/>
        <end position="364"/>
    </location>
</feature>
<evidence type="ECO:0000256" key="1">
    <source>
        <dbReference type="SAM" id="MobiDB-lite"/>
    </source>
</evidence>
<dbReference type="AlphaFoldDB" id="A0A098BHH8"/>
<evidence type="ECO:0000313" key="3">
    <source>
        <dbReference type="Proteomes" id="UP000042997"/>
    </source>
</evidence>
<organism evidence="2 3">
    <name type="scientific">Rhodococcus ruber</name>
    <dbReference type="NCBI Taxonomy" id="1830"/>
    <lineage>
        <taxon>Bacteria</taxon>
        <taxon>Bacillati</taxon>
        <taxon>Actinomycetota</taxon>
        <taxon>Actinomycetes</taxon>
        <taxon>Mycobacteriales</taxon>
        <taxon>Nocardiaceae</taxon>
        <taxon>Rhodococcus</taxon>
    </lineage>
</organism>
<name>A0A098BHH8_9NOCA</name>
<accession>A0A098BHH8</accession>
<gene>
    <name evidence="2" type="ORF">RHRU231_390085</name>
</gene>
<proteinExistence type="predicted"/>
<dbReference type="EMBL" id="CCSD01000049">
    <property type="protein sequence ID" value="CDZ88168.1"/>
    <property type="molecule type" value="Genomic_DNA"/>
</dbReference>
<dbReference type="RefSeq" id="WP_040271244.1">
    <property type="nucleotide sequence ID" value="NZ_JAPWIU010000034.1"/>
</dbReference>
<evidence type="ECO:0000313" key="2">
    <source>
        <dbReference type="EMBL" id="CDZ88168.1"/>
    </source>
</evidence>
<reference evidence="2 3" key="1">
    <citation type="journal article" date="2014" name="Genome Announc.">
        <title>Draft Genome Sequence of Propane- and Butane-Oxidizing Actinobacterium Rhodococcus ruber IEGM 231.</title>
        <authorList>
            <person name="Ivshina I.B."/>
            <person name="Kuyukina M.S."/>
            <person name="Krivoruchko A.V."/>
            <person name="Barbe V."/>
            <person name="Fischer C."/>
        </authorList>
    </citation>
    <scope>NUCLEOTIDE SEQUENCE [LARGE SCALE GENOMIC DNA]</scope>
</reference>